<keyword evidence="2" id="KW-1185">Reference proteome</keyword>
<proteinExistence type="predicted"/>
<sequence length="45" mass="5002">MICLIKMKMRDGKVVICYGLFKSTAAAAAEASKWFEFANIFVKAV</sequence>
<organism evidence="1 2">
    <name type="scientific">Nitrosomonas marina</name>
    <dbReference type="NCBI Taxonomy" id="917"/>
    <lineage>
        <taxon>Bacteria</taxon>
        <taxon>Pseudomonadati</taxon>
        <taxon>Pseudomonadota</taxon>
        <taxon>Betaproteobacteria</taxon>
        <taxon>Nitrosomonadales</taxon>
        <taxon>Nitrosomonadaceae</taxon>
        <taxon>Nitrosomonas</taxon>
    </lineage>
</organism>
<reference evidence="2" key="1">
    <citation type="submission" date="2016-10" db="EMBL/GenBank/DDBJ databases">
        <authorList>
            <person name="Varghese N."/>
            <person name="Submissions S."/>
        </authorList>
    </citation>
    <scope>NUCLEOTIDE SEQUENCE [LARGE SCALE GENOMIC DNA]</scope>
    <source>
        <strain evidence="2">Nm71</strain>
    </source>
</reference>
<name>A0A1I0E5X8_9PROT</name>
<evidence type="ECO:0000313" key="2">
    <source>
        <dbReference type="Proteomes" id="UP000199345"/>
    </source>
</evidence>
<dbReference type="EMBL" id="FOIA01000025">
    <property type="protein sequence ID" value="SET40553.1"/>
    <property type="molecule type" value="Genomic_DNA"/>
</dbReference>
<gene>
    <name evidence="1" type="ORF">SAMN05216326_12526</name>
</gene>
<dbReference type="AlphaFoldDB" id="A0A1I0E5X8"/>
<dbReference type="Proteomes" id="UP000199345">
    <property type="component" value="Unassembled WGS sequence"/>
</dbReference>
<protein>
    <submittedName>
        <fullName evidence="1">Uncharacterized protein</fullName>
    </submittedName>
</protein>
<accession>A0A1I0E5X8</accession>
<evidence type="ECO:0000313" key="1">
    <source>
        <dbReference type="EMBL" id="SET40553.1"/>
    </source>
</evidence>